<keyword evidence="4 5" id="KW-0472">Membrane</keyword>
<dbReference type="AlphaFoldDB" id="A0A6L7G3U6"/>
<feature type="transmembrane region" description="Helical" evidence="5">
    <location>
        <begin position="6"/>
        <end position="24"/>
    </location>
</feature>
<name>A0A6L7G3U6_9RHOB</name>
<keyword evidence="3 5" id="KW-1133">Transmembrane helix</keyword>
<dbReference type="SUPFAM" id="SSF161084">
    <property type="entry name" value="MAPEG domain-like"/>
    <property type="match status" value="1"/>
</dbReference>
<evidence type="ECO:0000256" key="2">
    <source>
        <dbReference type="ARBA" id="ARBA00022692"/>
    </source>
</evidence>
<evidence type="ECO:0000256" key="5">
    <source>
        <dbReference type="SAM" id="Phobius"/>
    </source>
</evidence>
<sequence length="137" mass="14859">MDTQLHILALAGLLQVLQIALMAIPANLELGPKATTGPRDPQDIPGGNPQLLMSRRTGRLHRAMTNHFEALILFTIATLAVTLTTSTSPLTLACGWLYLAARLLYIPAYALAWTPWRSLFWALGLLATTIMLLAALA</sequence>
<feature type="transmembrane region" description="Helical" evidence="5">
    <location>
        <begin position="119"/>
        <end position="136"/>
    </location>
</feature>
<dbReference type="Proteomes" id="UP000477911">
    <property type="component" value="Unassembled WGS sequence"/>
</dbReference>
<evidence type="ECO:0000313" key="7">
    <source>
        <dbReference type="Proteomes" id="UP000477911"/>
    </source>
</evidence>
<evidence type="ECO:0000256" key="1">
    <source>
        <dbReference type="ARBA" id="ARBA00004370"/>
    </source>
</evidence>
<keyword evidence="2 5" id="KW-0812">Transmembrane</keyword>
<dbReference type="RefSeq" id="WP_160894240.1">
    <property type="nucleotide sequence ID" value="NZ_WUMU01000007.1"/>
</dbReference>
<keyword evidence="7" id="KW-1185">Reference proteome</keyword>
<dbReference type="EMBL" id="WUMU01000007">
    <property type="protein sequence ID" value="MXN18188.1"/>
    <property type="molecule type" value="Genomic_DNA"/>
</dbReference>
<evidence type="ECO:0000256" key="4">
    <source>
        <dbReference type="ARBA" id="ARBA00023136"/>
    </source>
</evidence>
<dbReference type="InterPro" id="IPR023352">
    <property type="entry name" value="MAPEG-like_dom_sf"/>
</dbReference>
<dbReference type="GO" id="GO:0016020">
    <property type="term" value="C:membrane"/>
    <property type="evidence" value="ECO:0007669"/>
    <property type="project" value="UniProtKB-SubCell"/>
</dbReference>
<reference evidence="6 7" key="1">
    <citation type="submission" date="2019-12" db="EMBL/GenBank/DDBJ databases">
        <authorList>
            <person name="Li M."/>
        </authorList>
    </citation>
    <scope>NUCLEOTIDE SEQUENCE [LARGE SCALE GENOMIC DNA]</scope>
    <source>
        <strain evidence="6 7">GBMRC 2024</strain>
    </source>
</reference>
<evidence type="ECO:0000256" key="3">
    <source>
        <dbReference type="ARBA" id="ARBA00022989"/>
    </source>
</evidence>
<dbReference type="InterPro" id="IPR001129">
    <property type="entry name" value="Membr-assoc_MAPEG"/>
</dbReference>
<evidence type="ECO:0000313" key="6">
    <source>
        <dbReference type="EMBL" id="MXN18188.1"/>
    </source>
</evidence>
<comment type="subcellular location">
    <subcellularLocation>
        <location evidence="1">Membrane</location>
    </subcellularLocation>
</comment>
<organism evidence="6 7">
    <name type="scientific">Pseudooceanicola albus</name>
    <dbReference type="NCBI Taxonomy" id="2692189"/>
    <lineage>
        <taxon>Bacteria</taxon>
        <taxon>Pseudomonadati</taxon>
        <taxon>Pseudomonadota</taxon>
        <taxon>Alphaproteobacteria</taxon>
        <taxon>Rhodobacterales</taxon>
        <taxon>Paracoccaceae</taxon>
        <taxon>Pseudooceanicola</taxon>
    </lineage>
</organism>
<protein>
    <submittedName>
        <fullName evidence="6">MAPEG family protein</fullName>
    </submittedName>
</protein>
<dbReference type="Gene3D" id="1.20.120.550">
    <property type="entry name" value="Membrane associated eicosanoid/glutathione metabolism-like domain"/>
    <property type="match status" value="1"/>
</dbReference>
<gene>
    <name evidence="6" type="ORF">GR170_10100</name>
</gene>
<dbReference type="Pfam" id="PF01124">
    <property type="entry name" value="MAPEG"/>
    <property type="match status" value="1"/>
</dbReference>
<accession>A0A6L7G3U6</accession>
<dbReference type="PANTHER" id="PTHR35371">
    <property type="entry name" value="INNER MEMBRANE PROTEIN"/>
    <property type="match status" value="1"/>
</dbReference>
<dbReference type="PANTHER" id="PTHR35371:SF1">
    <property type="entry name" value="BLR7753 PROTEIN"/>
    <property type="match status" value="1"/>
</dbReference>
<comment type="caution">
    <text evidence="6">The sequence shown here is derived from an EMBL/GenBank/DDBJ whole genome shotgun (WGS) entry which is preliminary data.</text>
</comment>
<feature type="transmembrane region" description="Helical" evidence="5">
    <location>
        <begin position="71"/>
        <end position="99"/>
    </location>
</feature>
<proteinExistence type="predicted"/>